<dbReference type="Pfam" id="PF23283">
    <property type="entry name" value="D8C_UMOD"/>
    <property type="match status" value="1"/>
</dbReference>
<dbReference type="Gene3D" id="4.10.410.10">
    <property type="entry name" value="Pancreatic trypsin inhibitor Kunitz domain"/>
    <property type="match status" value="3"/>
</dbReference>
<dbReference type="Proteomes" id="UP000675881">
    <property type="component" value="Chromosome 6"/>
</dbReference>
<keyword evidence="3" id="KW-0722">Serine protease inhibitor</keyword>
<dbReference type="PANTHER" id="PTHR10083">
    <property type="entry name" value="KUNITZ-TYPE PROTEASE INHIBITOR-RELATED"/>
    <property type="match status" value="1"/>
</dbReference>
<organism evidence="8 9">
    <name type="scientific">Lepeophtheirus salmonis</name>
    <name type="common">Salmon louse</name>
    <name type="synonym">Caligus salmonis</name>
    <dbReference type="NCBI Taxonomy" id="72036"/>
    <lineage>
        <taxon>Eukaryota</taxon>
        <taxon>Metazoa</taxon>
        <taxon>Ecdysozoa</taxon>
        <taxon>Arthropoda</taxon>
        <taxon>Crustacea</taxon>
        <taxon>Multicrustacea</taxon>
        <taxon>Hexanauplia</taxon>
        <taxon>Copepoda</taxon>
        <taxon>Siphonostomatoida</taxon>
        <taxon>Caligidae</taxon>
        <taxon>Lepeophtheirus</taxon>
    </lineage>
</organism>
<dbReference type="PRINTS" id="PR00759">
    <property type="entry name" value="BASICPTASE"/>
</dbReference>
<evidence type="ECO:0000256" key="3">
    <source>
        <dbReference type="ARBA" id="ARBA00022900"/>
    </source>
</evidence>
<dbReference type="PANTHER" id="PTHR10083:SF374">
    <property type="entry name" value="BPTI_KUNITZ INHIBITOR DOMAIN-CONTAINING PROTEIN"/>
    <property type="match status" value="1"/>
</dbReference>
<dbReference type="EMBL" id="HG994585">
    <property type="protein sequence ID" value="CAF2973416.1"/>
    <property type="molecule type" value="Genomic_DNA"/>
</dbReference>
<dbReference type="SMART" id="SM00216">
    <property type="entry name" value="VWD"/>
    <property type="match status" value="1"/>
</dbReference>
<dbReference type="SUPFAM" id="SSF57362">
    <property type="entry name" value="BPTI-like"/>
    <property type="match status" value="4"/>
</dbReference>
<protein>
    <submittedName>
        <fullName evidence="8">(salmon louse) hypothetical protein</fullName>
    </submittedName>
</protein>
<evidence type="ECO:0000313" key="8">
    <source>
        <dbReference type="EMBL" id="CAF2973416.1"/>
    </source>
</evidence>
<gene>
    <name evidence="8" type="ORF">LSAA_11580</name>
</gene>
<feature type="region of interest" description="Disordered" evidence="5">
    <location>
        <begin position="1291"/>
        <end position="1327"/>
    </location>
</feature>
<dbReference type="InterPro" id="IPR002223">
    <property type="entry name" value="Kunitz_BPTI"/>
</dbReference>
<name>A0A7R8HAB7_LEPSM</name>
<evidence type="ECO:0000256" key="1">
    <source>
        <dbReference type="ARBA" id="ARBA00022690"/>
    </source>
</evidence>
<reference evidence="8" key="1">
    <citation type="submission" date="2021-02" db="EMBL/GenBank/DDBJ databases">
        <authorList>
            <person name="Bekaert M."/>
        </authorList>
    </citation>
    <scope>NUCLEOTIDE SEQUENCE</scope>
    <source>
        <strain evidence="8">IoA-00</strain>
    </source>
</reference>
<dbReference type="GO" id="GO:0005615">
    <property type="term" value="C:extracellular space"/>
    <property type="evidence" value="ECO:0007669"/>
    <property type="project" value="TreeGrafter"/>
</dbReference>
<dbReference type="InterPro" id="IPR020901">
    <property type="entry name" value="Prtase_inh_Kunz-CS"/>
</dbReference>
<feature type="compositionally biased region" description="Polar residues" evidence="5">
    <location>
        <begin position="1184"/>
        <end position="1194"/>
    </location>
</feature>
<dbReference type="PROSITE" id="PS50279">
    <property type="entry name" value="BPTI_KUNITZ_2"/>
    <property type="match status" value="3"/>
</dbReference>
<evidence type="ECO:0000256" key="5">
    <source>
        <dbReference type="SAM" id="MobiDB-lite"/>
    </source>
</evidence>
<evidence type="ECO:0000259" key="6">
    <source>
        <dbReference type="PROSITE" id="PS50279"/>
    </source>
</evidence>
<feature type="domain" description="BPTI/Kunitz inhibitor" evidence="6">
    <location>
        <begin position="846"/>
        <end position="911"/>
    </location>
</feature>
<dbReference type="InterPro" id="IPR001846">
    <property type="entry name" value="VWF_type-D"/>
</dbReference>
<dbReference type="InterPro" id="IPR036880">
    <property type="entry name" value="Kunitz_BPTI_sf"/>
</dbReference>
<dbReference type="OrthoDB" id="5950222at2759"/>
<keyword evidence="1" id="KW-0646">Protease inhibitor</keyword>
<feature type="compositionally biased region" description="Basic residues" evidence="5">
    <location>
        <begin position="1219"/>
        <end position="1230"/>
    </location>
</feature>
<dbReference type="PROSITE" id="PS00280">
    <property type="entry name" value="BPTI_KUNITZ_1"/>
    <property type="match status" value="2"/>
</dbReference>
<dbReference type="GO" id="GO:0004867">
    <property type="term" value="F:serine-type endopeptidase inhibitor activity"/>
    <property type="evidence" value="ECO:0007669"/>
    <property type="project" value="UniProtKB-KW"/>
</dbReference>
<accession>A0A7R8HAB7</accession>
<dbReference type="InterPro" id="IPR057774">
    <property type="entry name" value="D8C_UMOD/GP2/OIT3-like"/>
</dbReference>
<dbReference type="InterPro" id="IPR058727">
    <property type="entry name" value="Helical_Vwde"/>
</dbReference>
<keyword evidence="4" id="KW-1015">Disulfide bond</keyword>
<dbReference type="Pfam" id="PF26129">
    <property type="entry name" value="Vwde"/>
    <property type="match status" value="1"/>
</dbReference>
<evidence type="ECO:0000256" key="2">
    <source>
        <dbReference type="ARBA" id="ARBA00022729"/>
    </source>
</evidence>
<feature type="compositionally biased region" description="Polar residues" evidence="5">
    <location>
        <begin position="1309"/>
        <end position="1319"/>
    </location>
</feature>
<dbReference type="Pfam" id="PF00014">
    <property type="entry name" value="Kunitz_BPTI"/>
    <property type="match status" value="3"/>
</dbReference>
<dbReference type="SMART" id="SM00131">
    <property type="entry name" value="KU"/>
    <property type="match status" value="3"/>
</dbReference>
<evidence type="ECO:0000259" key="7">
    <source>
        <dbReference type="PROSITE" id="PS51233"/>
    </source>
</evidence>
<evidence type="ECO:0000256" key="4">
    <source>
        <dbReference type="ARBA" id="ARBA00023157"/>
    </source>
</evidence>
<proteinExistence type="predicted"/>
<dbReference type="Gene3D" id="2.10.25.10">
    <property type="entry name" value="Laminin"/>
    <property type="match status" value="1"/>
</dbReference>
<evidence type="ECO:0000313" key="9">
    <source>
        <dbReference type="Proteomes" id="UP000675881"/>
    </source>
</evidence>
<dbReference type="Pfam" id="PF00094">
    <property type="entry name" value="VWD"/>
    <property type="match status" value="1"/>
</dbReference>
<feature type="region of interest" description="Disordered" evidence="5">
    <location>
        <begin position="1165"/>
        <end position="1277"/>
    </location>
</feature>
<dbReference type="PROSITE" id="PS51233">
    <property type="entry name" value="VWFD"/>
    <property type="match status" value="1"/>
</dbReference>
<dbReference type="InterPro" id="IPR050098">
    <property type="entry name" value="TFPI/VKTCI-like"/>
</dbReference>
<sequence>MYMFKLVYVLKRVGAKKVGISYNIKCNNGLHENEVSLTKEDENDPCSSEYHRIIANEPQRSFNHHLSIGEQLPICDRSLSIGWYRFESPAGNILATECPGGNYCGTQMPVWMKGHIPKVSEGIVDATGCVNQGRECCTQELPMRVKNCSSHIVYHLQPTPGCHMGYCVGEGVPCKEGLTSTNGYTPCNFSVQLDKVHITQGALISDVVLFCNPVFKNVNSPSTVVAEIKWWFWKLGQKIRCSAEAKHEEADYKTDKKMSNTFVPGVQIFNSSLTMEEGGHPAAIKFFPTIPIMCDRHTFQSCCVEFQVDVGLSLRKCPNGEDKISFPDCSEGKYKICQHDWNKTHEIPIAFNDNGLIKVEPMEFVTLKISTQSQSNVKWQNYHLSPVKIKLMNSDVSETCSLSGIDLNTFDGVQYKTKESGAFILYKHRNHPYEIVGVFQPCSLRENCLCSLVVKAYDSILTFDLCSKRHLIVGGKSNNPSKIPKGFDLLSVNDGREYKLYFPTGTWMSLDSYLLDVKIYASKADLNLVYGLCGNFDRNPTNEFGSHRSCPDKCKDFFYKWRATSVLTVLEYKHPKVESCSLTGPCMDTSSSRSVLKNVSTDGVITPSSASTLCNDYIGGPHLDHLFSNCLNQNIRDEGVKRCSKDVLHSGEIWIPQIYVERFKSECRNTIFRNISLWERGHPPAHITNKLCINDCNGNGECYLGNCICKDEYTGRDCSINVEKGKPQLYFLENEGLCDVRTKPCRNVGIISSGLDRERNLICSFEIYKIRGVASKQLVNDGFFNKPAEFDNTDHTRLYIKISAKCTAKKSDKCFFASGSSSIQVFRLGKSIATLKSTGHDEIVICTLPKNSGGCSNKIFRYYYNAIEQRCKLFVYGGCKGNVDTCSQKRDEGCGGNSNNFENQDECIARCGGPKGTIIVPSSLTNGSLKPRKLICSLQLSRGNCQATLRRFYFDEKQGCKLFIFGGCQGNDNNFETMEDCIRNCGGPNEHGVSEFINQLREQSLSSSSTNLALPDLKENSANVCSLPKDFGHCMTVTSRYYYDPKTDTCKKFRYSGCGGNTNNFRSGERCIETCGGLLEKDNRISALTLSPFTIIKATTSSTSNTLHKSFHPSRTPESRVLHISTTKIITTTVHTSTTTTSTTPNTTTTTATTTVVTTITTTTTTTTTSTTTKRTTPVASTSSAPLTSSNVLTEKNVPMDSEGVTEKRSTGTSSSNNRRVRVRVRHRKRIPDSRNNTRDTVVMTSTPTSTSPLPDPSIHPRSRKTSRFHSVETPAPLSSRPVSVVLRTRANKDGGVPSPRRSLRRMDSSTNVPANNVTRAEPSGVKRFPSSFLHHRSGKIQAQILSTRSTTSTTTTTTTAKALMSVARSRTRSGFLSFLHKMRHSASEKNERISGESSIPRSSRRISIEDEAKTEEISSSPSSSSLDASGLVVVRSFCRFPPFKTDLPRCRGLSTFND</sequence>
<feature type="compositionally biased region" description="Basic and acidic residues" evidence="5">
    <location>
        <begin position="1407"/>
        <end position="1417"/>
    </location>
</feature>
<feature type="domain" description="BPTI/Kunitz inhibitor" evidence="6">
    <location>
        <begin position="936"/>
        <end position="985"/>
    </location>
</feature>
<dbReference type="CDD" id="cd00109">
    <property type="entry name" value="Kunitz-type"/>
    <property type="match status" value="3"/>
</dbReference>
<feature type="compositionally biased region" description="Low complexity" evidence="5">
    <location>
        <begin position="1165"/>
        <end position="1183"/>
    </location>
</feature>
<keyword evidence="9" id="KW-1185">Reference proteome</keyword>
<feature type="domain" description="VWFD" evidence="7">
    <location>
        <begin position="398"/>
        <end position="569"/>
    </location>
</feature>
<feature type="region of interest" description="Disordered" evidence="5">
    <location>
        <begin position="1387"/>
        <end position="1429"/>
    </location>
</feature>
<feature type="domain" description="BPTI/Kunitz inhibitor" evidence="6">
    <location>
        <begin position="1025"/>
        <end position="1075"/>
    </location>
</feature>
<keyword evidence="2" id="KW-0732">Signal</keyword>